<keyword evidence="3" id="KW-0862">Zinc</keyword>
<dbReference type="PROSITE" id="PS51128">
    <property type="entry name" value="ZF_DKSA_2"/>
    <property type="match status" value="1"/>
</dbReference>
<dbReference type="PANTHER" id="PTHR33823:SF4">
    <property type="entry name" value="GENERAL STRESS PROTEIN 16O"/>
    <property type="match status" value="1"/>
</dbReference>
<keyword evidence="2" id="KW-0863">Zinc-finger</keyword>
<dbReference type="InterPro" id="IPR014240">
    <property type="entry name" value="YteA"/>
</dbReference>
<dbReference type="InterPro" id="IPR000962">
    <property type="entry name" value="Znf_DskA_TraR"/>
</dbReference>
<proteinExistence type="predicted"/>
<dbReference type="PANTHER" id="PTHR33823">
    <property type="entry name" value="RNA POLYMERASE-BINDING TRANSCRIPTION FACTOR DKSA-RELATED"/>
    <property type="match status" value="1"/>
</dbReference>
<sequence length="257" mass="29990">MLTAQQLSHFRSILQDELKEYHQQLNQNDDHYQLERSHPYDSVGELSSYDNHPADTGTELYEREKDFALNEHTEYEIENIKKALQAIDNGTYGKCQTCGKEIPLERLEAIPSTLFCKEHSLDQTIPRKRPIEEDILTQSLKRLNFDDSKDESVVFDSEDSWQAVAKWGTSESPSDFQHAPTDYSDLYIESEENDGYVEDYENFVGTDMSGKEQTIYPSEKYRQYMNTLDEVDMMTTFGDLPRNEKDPYVEDEDSKDR</sequence>
<dbReference type="Proteomes" id="UP000030588">
    <property type="component" value="Unassembled WGS sequence"/>
</dbReference>
<evidence type="ECO:0000256" key="3">
    <source>
        <dbReference type="ARBA" id="ARBA00022833"/>
    </source>
</evidence>
<dbReference type="STRING" id="363870.NG54_08130"/>
<evidence type="ECO:0000313" key="8">
    <source>
        <dbReference type="EMBL" id="NEY21393.1"/>
    </source>
</evidence>
<evidence type="ECO:0000313" key="10">
    <source>
        <dbReference type="Proteomes" id="UP000476934"/>
    </source>
</evidence>
<dbReference type="OrthoDB" id="9811543at2"/>
<reference evidence="8 10" key="2">
    <citation type="submission" date="2020-02" db="EMBL/GenBank/DDBJ databases">
        <authorList>
            <person name="Feng H."/>
        </authorList>
    </citation>
    <scope>NUCLEOTIDE SEQUENCE [LARGE SCALE GENOMIC DNA]</scope>
    <source>
        <strain evidence="8 10">Gsoil 114</strain>
    </source>
</reference>
<dbReference type="Proteomes" id="UP000476934">
    <property type="component" value="Unassembled WGS sequence"/>
</dbReference>
<evidence type="ECO:0000256" key="4">
    <source>
        <dbReference type="PROSITE-ProRule" id="PRU00510"/>
    </source>
</evidence>
<comment type="caution">
    <text evidence="7">The sequence shown here is derived from an EMBL/GenBank/DDBJ whole genome shotgun (WGS) entry which is preliminary data.</text>
</comment>
<dbReference type="InterPro" id="IPR037187">
    <property type="entry name" value="DnaK_N"/>
</dbReference>
<dbReference type="EMBL" id="JRUN01000019">
    <property type="protein sequence ID" value="KHD85615.1"/>
    <property type="molecule type" value="Genomic_DNA"/>
</dbReference>
<feature type="zinc finger region" description="dksA C4-type" evidence="4">
    <location>
        <begin position="95"/>
        <end position="119"/>
    </location>
</feature>
<reference evidence="8 10" key="3">
    <citation type="submission" date="2020-03" db="EMBL/GenBank/DDBJ databases">
        <title>Bacillus aquiflavi sp. nov., isolated from yellow water of strong flavor Chinese baijiu in Yibin region of China.</title>
        <authorList>
            <person name="Xie J."/>
        </authorList>
    </citation>
    <scope>NUCLEOTIDE SEQUENCE [LARGE SCALE GENOMIC DNA]</scope>
    <source>
        <strain evidence="8 10">Gsoil 114</strain>
    </source>
</reference>
<name>A0A0A6VBI8_9BACI</name>
<keyword evidence="10" id="KW-1185">Reference proteome</keyword>
<evidence type="ECO:0000256" key="1">
    <source>
        <dbReference type="ARBA" id="ARBA00022723"/>
    </source>
</evidence>
<evidence type="ECO:0000256" key="5">
    <source>
        <dbReference type="SAM" id="MobiDB-lite"/>
    </source>
</evidence>
<evidence type="ECO:0000313" key="9">
    <source>
        <dbReference type="Proteomes" id="UP000030588"/>
    </source>
</evidence>
<feature type="region of interest" description="Disordered" evidence="5">
    <location>
        <begin position="237"/>
        <end position="257"/>
    </location>
</feature>
<dbReference type="Gene3D" id="1.20.120.910">
    <property type="entry name" value="DksA, coiled-coil domain"/>
    <property type="match status" value="1"/>
</dbReference>
<dbReference type="SUPFAM" id="SSF57716">
    <property type="entry name" value="Glucocorticoid receptor-like (DNA-binding domain)"/>
    <property type="match status" value="1"/>
</dbReference>
<reference evidence="7 9" key="1">
    <citation type="submission" date="2014-10" db="EMBL/GenBank/DDBJ databases">
        <title>Draft genome of phytase producing Bacillus ginsengihumi strain M2.11.</title>
        <authorList>
            <person name="Toymentseva A."/>
            <person name="Boulygina E.A."/>
            <person name="Kazakov S.V."/>
            <person name="Kayumov I."/>
            <person name="Suleimanova A.D."/>
            <person name="Mardanova A.M."/>
            <person name="Maria S.N."/>
            <person name="Sergey M.Y."/>
            <person name="Sharipova M.R."/>
        </authorList>
    </citation>
    <scope>NUCLEOTIDE SEQUENCE [LARGE SCALE GENOMIC DNA]</scope>
    <source>
        <strain evidence="7 9">M2.11</strain>
    </source>
</reference>
<dbReference type="GO" id="GO:0008270">
    <property type="term" value="F:zinc ion binding"/>
    <property type="evidence" value="ECO:0007669"/>
    <property type="project" value="UniProtKB-KW"/>
</dbReference>
<evidence type="ECO:0000313" key="7">
    <source>
        <dbReference type="EMBL" id="KHD85615.1"/>
    </source>
</evidence>
<accession>A0A0A6VBI8</accession>
<dbReference type="EMBL" id="JAAIWK010000033">
    <property type="protein sequence ID" value="NEY21393.1"/>
    <property type="molecule type" value="Genomic_DNA"/>
</dbReference>
<keyword evidence="1" id="KW-0479">Metal-binding</keyword>
<feature type="domain" description="Zinc finger DksA/TraR C4-type" evidence="6">
    <location>
        <begin position="90"/>
        <end position="118"/>
    </location>
</feature>
<evidence type="ECO:0000259" key="6">
    <source>
        <dbReference type="Pfam" id="PF01258"/>
    </source>
</evidence>
<dbReference type="SUPFAM" id="SSF109635">
    <property type="entry name" value="DnaK suppressor protein DksA, alpha-hairpin domain"/>
    <property type="match status" value="1"/>
</dbReference>
<dbReference type="Pfam" id="PF01258">
    <property type="entry name" value="zf-dskA_traR"/>
    <property type="match status" value="1"/>
</dbReference>
<dbReference type="NCBIfam" id="TIGR02890">
    <property type="entry name" value="bacill_yteA"/>
    <property type="match status" value="1"/>
</dbReference>
<feature type="compositionally biased region" description="Basic and acidic residues" evidence="5">
    <location>
        <begin position="241"/>
        <end position="257"/>
    </location>
</feature>
<gene>
    <name evidence="8" type="ORF">G4D61_15725</name>
    <name evidence="7" type="ORF">NG54_08130</name>
</gene>
<evidence type="ECO:0000256" key="2">
    <source>
        <dbReference type="ARBA" id="ARBA00022771"/>
    </source>
</evidence>
<dbReference type="RefSeq" id="WP_025730272.1">
    <property type="nucleotide sequence ID" value="NZ_JAAIWK010000033.1"/>
</dbReference>
<dbReference type="AlphaFoldDB" id="A0A0A6VBI8"/>
<protein>
    <submittedName>
        <fullName evidence="8">YteA family sporulation protein</fullName>
    </submittedName>
</protein>
<organism evidence="7 9">
    <name type="scientific">Heyndrickxia ginsengihumi</name>
    <dbReference type="NCBI Taxonomy" id="363870"/>
    <lineage>
        <taxon>Bacteria</taxon>
        <taxon>Bacillati</taxon>
        <taxon>Bacillota</taxon>
        <taxon>Bacilli</taxon>
        <taxon>Bacillales</taxon>
        <taxon>Bacillaceae</taxon>
        <taxon>Heyndrickxia</taxon>
    </lineage>
</organism>